<reference evidence="1" key="1">
    <citation type="journal article" date="2015" name="Nature">
        <title>Complex archaea that bridge the gap between prokaryotes and eukaryotes.</title>
        <authorList>
            <person name="Spang A."/>
            <person name="Saw J.H."/>
            <person name="Jorgensen S.L."/>
            <person name="Zaremba-Niedzwiedzka K."/>
            <person name="Martijn J."/>
            <person name="Lind A.E."/>
            <person name="van Eijk R."/>
            <person name="Schleper C."/>
            <person name="Guy L."/>
            <person name="Ettema T.J."/>
        </authorList>
    </citation>
    <scope>NUCLEOTIDE SEQUENCE</scope>
</reference>
<organism evidence="1">
    <name type="scientific">marine sediment metagenome</name>
    <dbReference type="NCBI Taxonomy" id="412755"/>
    <lineage>
        <taxon>unclassified sequences</taxon>
        <taxon>metagenomes</taxon>
        <taxon>ecological metagenomes</taxon>
    </lineage>
</organism>
<dbReference type="AlphaFoldDB" id="A0A0F8WFZ6"/>
<protein>
    <submittedName>
        <fullName evidence="1">Uncharacterized protein</fullName>
    </submittedName>
</protein>
<dbReference type="EMBL" id="LAZR01069747">
    <property type="protein sequence ID" value="KKK47105.1"/>
    <property type="molecule type" value="Genomic_DNA"/>
</dbReference>
<name>A0A0F8WFZ6_9ZZZZ</name>
<gene>
    <name evidence="1" type="ORF">LCGC14_3158540</name>
</gene>
<evidence type="ECO:0000313" key="1">
    <source>
        <dbReference type="EMBL" id="KKK47105.1"/>
    </source>
</evidence>
<comment type="caution">
    <text evidence="1">The sequence shown here is derived from an EMBL/GenBank/DDBJ whole genome shotgun (WGS) entry which is preliminary data.</text>
</comment>
<proteinExistence type="predicted"/>
<feature type="non-terminal residue" evidence="1">
    <location>
        <position position="1"/>
    </location>
</feature>
<accession>A0A0F8WFZ6</accession>
<sequence length="102" mass="11696">CALPMAGNYDGRRRFGRRNRIGEVMKSVLYILGSFVAGFKFGIEREQALWCDPRMIAKWILFHRAAVAISKDGWRRRFREAYWQGQAVVAAEELSNVASLNS</sequence>